<evidence type="ECO:0000313" key="2">
    <source>
        <dbReference type="EnsemblPlants" id="OMERI03G05210.9"/>
    </source>
</evidence>
<protein>
    <submittedName>
        <fullName evidence="2">Uncharacterized protein</fullName>
    </submittedName>
</protein>
<organism evidence="2">
    <name type="scientific">Oryza meridionalis</name>
    <dbReference type="NCBI Taxonomy" id="40149"/>
    <lineage>
        <taxon>Eukaryota</taxon>
        <taxon>Viridiplantae</taxon>
        <taxon>Streptophyta</taxon>
        <taxon>Embryophyta</taxon>
        <taxon>Tracheophyta</taxon>
        <taxon>Spermatophyta</taxon>
        <taxon>Magnoliopsida</taxon>
        <taxon>Liliopsida</taxon>
        <taxon>Poales</taxon>
        <taxon>Poaceae</taxon>
        <taxon>BOP clade</taxon>
        <taxon>Oryzoideae</taxon>
        <taxon>Oryzeae</taxon>
        <taxon>Oryzinae</taxon>
        <taxon>Oryza</taxon>
    </lineage>
</organism>
<dbReference type="Proteomes" id="UP000008021">
    <property type="component" value="Chromosome 3"/>
</dbReference>
<feature type="compositionally biased region" description="Low complexity" evidence="1">
    <location>
        <begin position="60"/>
        <end position="74"/>
    </location>
</feature>
<evidence type="ECO:0000313" key="3">
    <source>
        <dbReference type="Proteomes" id="UP000008021"/>
    </source>
</evidence>
<evidence type="ECO:0000256" key="1">
    <source>
        <dbReference type="SAM" id="MobiDB-lite"/>
    </source>
</evidence>
<feature type="region of interest" description="Disordered" evidence="1">
    <location>
        <begin position="86"/>
        <end position="107"/>
    </location>
</feature>
<feature type="region of interest" description="Disordered" evidence="1">
    <location>
        <begin position="56"/>
        <end position="75"/>
    </location>
</feature>
<dbReference type="AlphaFoldDB" id="A0A0E0CVZ2"/>
<keyword evidence="3" id="KW-1185">Reference proteome</keyword>
<dbReference type="EnsemblPlants" id="OMERI03G05210.9">
    <property type="protein sequence ID" value="OMERI03G05210.9"/>
    <property type="gene ID" value="OMERI03G05210"/>
</dbReference>
<name>A0A0E0CVZ2_9ORYZ</name>
<proteinExistence type="predicted"/>
<dbReference type="HOGENOM" id="CLU_2216689_0_0_1"/>
<reference evidence="2" key="1">
    <citation type="submission" date="2015-04" db="UniProtKB">
        <authorList>
            <consortium name="EnsemblPlants"/>
        </authorList>
    </citation>
    <scope>IDENTIFICATION</scope>
</reference>
<reference evidence="2" key="2">
    <citation type="submission" date="2018-05" db="EMBL/GenBank/DDBJ databases">
        <title>OmerRS3 (Oryza meridionalis Reference Sequence Version 3).</title>
        <authorList>
            <person name="Zhang J."/>
            <person name="Kudrna D."/>
            <person name="Lee S."/>
            <person name="Talag J."/>
            <person name="Welchert J."/>
            <person name="Wing R.A."/>
        </authorList>
    </citation>
    <scope>NUCLEOTIDE SEQUENCE [LARGE SCALE GENOMIC DNA]</scope>
    <source>
        <strain evidence="2">cv. OR44</strain>
    </source>
</reference>
<accession>A0A0E0CVZ2</accession>
<dbReference type="Gramene" id="OMERI03G05210.9">
    <property type="protein sequence ID" value="OMERI03G05210.9"/>
    <property type="gene ID" value="OMERI03G05210"/>
</dbReference>
<sequence length="107" mass="11721">FRRHRFTWIRSDRFVLVRDFEILSRLLDSFRLPHFLLLHRISRRPSSRAISLCRGGSGSGRARAGAAAASANRGAGEDRVIGVVAQPVRHGGARAEGGSPAGGKQYR</sequence>